<dbReference type="InterPro" id="IPR019271">
    <property type="entry name" value="DUF2284_metal-binding"/>
</dbReference>
<dbReference type="OrthoDB" id="5420534at2"/>
<dbReference type="STRING" id="871963.Desdi_3327"/>
<sequence length="182" mass="20294">MNPEIMDLISFIKGLGVDHCAPIDTQDIPFNVDFRKQCEQNVCGNYKKNWMCPPAVGDFGELREKALHYQQGIVFQKVFQLEDSFDFEGMQAGMAEHTKLLQAVITQLREVGLFKDFLPLNVGPCTVCERCSMLDDEECRSPDAAIASIESYGIDVTTLLKGCGIPYNNGKNTMSCVSLILI</sequence>
<proteinExistence type="predicted"/>
<dbReference type="HOGENOM" id="CLU_097790_2_0_9"/>
<name>L0FDI5_DESDL</name>
<dbReference type="Proteomes" id="UP000010797">
    <property type="component" value="Chromosome"/>
</dbReference>
<dbReference type="eggNOG" id="COG5423">
    <property type="taxonomic scope" value="Bacteria"/>
</dbReference>
<dbReference type="Pfam" id="PF10050">
    <property type="entry name" value="DUF2284"/>
    <property type="match status" value="1"/>
</dbReference>
<protein>
    <submittedName>
        <fullName evidence="1">Putative metal-binding protein</fullName>
    </submittedName>
</protein>
<dbReference type="RefSeq" id="WP_015263680.1">
    <property type="nucleotide sequence ID" value="NC_019903.1"/>
</dbReference>
<evidence type="ECO:0000313" key="2">
    <source>
        <dbReference type="Proteomes" id="UP000010797"/>
    </source>
</evidence>
<dbReference type="AlphaFoldDB" id="L0FDI5"/>
<accession>L0FDI5</accession>
<dbReference type="KEGG" id="ddl:Desdi_3327"/>
<gene>
    <name evidence="1" type="ordered locus">Desdi_3327</name>
</gene>
<evidence type="ECO:0000313" key="1">
    <source>
        <dbReference type="EMBL" id="AGA70721.1"/>
    </source>
</evidence>
<keyword evidence="2" id="KW-1185">Reference proteome</keyword>
<reference evidence="2" key="1">
    <citation type="submission" date="2012-02" db="EMBL/GenBank/DDBJ databases">
        <title>Complete sequence of Desulfitobacterium dichloroeliminans LMG P-21439.</title>
        <authorList>
            <person name="Lucas S."/>
            <person name="Han J."/>
            <person name="Lapidus A."/>
            <person name="Cheng J.-F."/>
            <person name="Goodwin L."/>
            <person name="Pitluck S."/>
            <person name="Peters L."/>
            <person name="Ovchinnikova G."/>
            <person name="Teshima H."/>
            <person name="Detter J.C."/>
            <person name="Han C."/>
            <person name="Tapia R."/>
            <person name="Land M."/>
            <person name="Hauser L."/>
            <person name="Kyrpides N."/>
            <person name="Ivanova N."/>
            <person name="Pagani I."/>
            <person name="Kruse T."/>
            <person name="de Vos W.M."/>
            <person name="Boon N."/>
            <person name="Smidt H."/>
            <person name="Woyke T."/>
        </authorList>
    </citation>
    <scope>NUCLEOTIDE SEQUENCE [LARGE SCALE GENOMIC DNA]</scope>
    <source>
        <strain evidence="2">LMG P-21439 / DCA1</strain>
    </source>
</reference>
<organism evidence="1 2">
    <name type="scientific">Desulfitobacterium dichloroeliminans (strain LMG P-21439 / DCA1)</name>
    <dbReference type="NCBI Taxonomy" id="871963"/>
    <lineage>
        <taxon>Bacteria</taxon>
        <taxon>Bacillati</taxon>
        <taxon>Bacillota</taxon>
        <taxon>Clostridia</taxon>
        <taxon>Eubacteriales</taxon>
        <taxon>Desulfitobacteriaceae</taxon>
        <taxon>Desulfitobacterium</taxon>
    </lineage>
</organism>
<dbReference type="EMBL" id="CP003344">
    <property type="protein sequence ID" value="AGA70721.1"/>
    <property type="molecule type" value="Genomic_DNA"/>
</dbReference>